<dbReference type="PANTHER" id="PTHR46729">
    <property type="entry name" value="LEUKOCYTE RECEPTOR CLUSTER MEMBER 9"/>
    <property type="match status" value="1"/>
</dbReference>
<evidence type="ECO:0000313" key="3">
    <source>
        <dbReference type="Proteomes" id="UP000694888"/>
    </source>
</evidence>
<dbReference type="Proteomes" id="UP000694888">
    <property type="component" value="Unplaced"/>
</dbReference>
<dbReference type="Pfam" id="PF05773">
    <property type="entry name" value="RWD"/>
    <property type="match status" value="1"/>
</dbReference>
<name>A0ABM0JH13_APLCA</name>
<dbReference type="InterPro" id="IPR042653">
    <property type="entry name" value="Leng9"/>
</dbReference>
<dbReference type="Pfam" id="PF10469">
    <property type="entry name" value="AKAP7_NLS"/>
    <property type="match status" value="1"/>
</dbReference>
<feature type="compositionally biased region" description="Acidic residues" evidence="1">
    <location>
        <begin position="284"/>
        <end position="300"/>
    </location>
</feature>
<keyword evidence="3" id="KW-1185">Reference proteome</keyword>
<feature type="compositionally biased region" description="Basic and acidic residues" evidence="1">
    <location>
        <begin position="151"/>
        <end position="164"/>
    </location>
</feature>
<feature type="region of interest" description="Disordered" evidence="1">
    <location>
        <begin position="268"/>
        <end position="332"/>
    </location>
</feature>
<dbReference type="SMART" id="SM00591">
    <property type="entry name" value="RWD"/>
    <property type="match status" value="1"/>
</dbReference>
<organism evidence="3 6">
    <name type="scientific">Aplysia californica</name>
    <name type="common">California sea hare</name>
    <dbReference type="NCBI Taxonomy" id="6500"/>
    <lineage>
        <taxon>Eukaryota</taxon>
        <taxon>Metazoa</taxon>
        <taxon>Spiralia</taxon>
        <taxon>Lophotrochozoa</taxon>
        <taxon>Mollusca</taxon>
        <taxon>Gastropoda</taxon>
        <taxon>Heterobranchia</taxon>
        <taxon>Euthyneura</taxon>
        <taxon>Tectipleura</taxon>
        <taxon>Aplysiida</taxon>
        <taxon>Aplysioidea</taxon>
        <taxon>Aplysiidae</taxon>
        <taxon>Aplysia</taxon>
    </lineage>
</organism>
<dbReference type="InterPro" id="IPR016135">
    <property type="entry name" value="UBQ-conjugating_enzyme/RWD"/>
</dbReference>
<evidence type="ECO:0000256" key="1">
    <source>
        <dbReference type="SAM" id="MobiDB-lite"/>
    </source>
</evidence>
<protein>
    <submittedName>
        <fullName evidence="4 5">Leukocyte receptor cluster member 9</fullName>
    </submittedName>
</protein>
<dbReference type="SUPFAM" id="SSF55144">
    <property type="entry name" value="LigT-like"/>
    <property type="match status" value="1"/>
</dbReference>
<dbReference type="RefSeq" id="XP_005093491.1">
    <property type="nucleotide sequence ID" value="XM_005093434.3"/>
</dbReference>
<dbReference type="PANTHER" id="PTHR46729:SF1">
    <property type="entry name" value="LEUKOCYTE RECEPTOR CLUSTER MEMBER 9"/>
    <property type="match status" value="1"/>
</dbReference>
<dbReference type="GeneID" id="101857777"/>
<reference evidence="4 5" key="1">
    <citation type="submission" date="2025-05" db="UniProtKB">
        <authorList>
            <consortium name="RefSeq"/>
        </authorList>
    </citation>
    <scope>IDENTIFICATION</scope>
</reference>
<dbReference type="InterPro" id="IPR040459">
    <property type="entry name" value="MJ1316"/>
</dbReference>
<dbReference type="SUPFAM" id="SSF54495">
    <property type="entry name" value="UBC-like"/>
    <property type="match status" value="1"/>
</dbReference>
<dbReference type="Gene3D" id="3.10.110.10">
    <property type="entry name" value="Ubiquitin Conjugating Enzyme"/>
    <property type="match status" value="1"/>
</dbReference>
<dbReference type="InterPro" id="IPR006575">
    <property type="entry name" value="RWD_dom"/>
</dbReference>
<evidence type="ECO:0000259" key="2">
    <source>
        <dbReference type="PROSITE" id="PS50908"/>
    </source>
</evidence>
<dbReference type="RefSeq" id="XP_005093492.1">
    <property type="nucleotide sequence ID" value="XM_005093435.3"/>
</dbReference>
<proteinExistence type="predicted"/>
<gene>
    <name evidence="4 5 6" type="primary">LOC101857777</name>
</gene>
<dbReference type="InterPro" id="IPR009097">
    <property type="entry name" value="Cyclic_Pdiesterase"/>
</dbReference>
<dbReference type="PROSITE" id="PS50908">
    <property type="entry name" value="RWD"/>
    <property type="match status" value="1"/>
</dbReference>
<feature type="region of interest" description="Disordered" evidence="1">
    <location>
        <begin position="140"/>
        <end position="164"/>
    </location>
</feature>
<feature type="domain" description="RWD" evidence="2">
    <location>
        <begin position="23"/>
        <end position="121"/>
    </location>
</feature>
<sequence length="547" mass="61213">MAGTESSGIISEQKSAAAVQQDAELAAVKAAFPNRCRVISNSGKFSNVVTLQPENLDATIKFHLPASYPSVAPEISIRSESITKPNIADIEEFLKSKAQTLLGQEMLLSLTNDAQGKFYEVGLRPGKTSIVDSHTYLGKKPVKKRPKRKPKSEDEKDENEKLPPMKTADDVVKRIIWDENLDKDDFVVGYIDRFRGLMEKYFSAFSWEDLSAVDYDVLAVPKHRIQYFSYKGVKVWDKPRRVDNVFGSASGTKTIDVVIRELEQEQSTGQQAVGVESNLKNQREEDEESYSSSDDDDDDGIVVTIGGAAGSVSTSQSSIGRSSSNTESAMDVDSVEKQAPGYDPYWQDKLRPNYFLCVRITNEKIRDQIGNVQDHLMEVEPLFGECCIPGAALHLTLCTVGLDTAEQLQECMSALNKAKQELAAGLPKSTLKFHGVSNFYNRVIYAKVQYEKDFIDFHNLLKQVLSQAGVQVRDGYDFVPHVTVMKTTRPVSRLRGTKNISPKVYEKFLEMEFGEQKVEGIYLCSMGDERRDDGFYLTPTELHFPPN</sequence>
<evidence type="ECO:0000313" key="5">
    <source>
        <dbReference type="RefSeq" id="XP_005093491.1"/>
    </source>
</evidence>
<dbReference type="RefSeq" id="XP_005093489.1">
    <property type="nucleotide sequence ID" value="XM_005093432.3"/>
</dbReference>
<dbReference type="Pfam" id="PF04457">
    <property type="entry name" value="MJ1316"/>
    <property type="match status" value="1"/>
</dbReference>
<evidence type="ECO:0000313" key="6">
    <source>
        <dbReference type="RefSeq" id="XP_005093492.1"/>
    </source>
</evidence>
<accession>A0ABM0JH13</accession>
<feature type="compositionally biased region" description="Basic residues" evidence="1">
    <location>
        <begin position="140"/>
        <end position="150"/>
    </location>
</feature>
<dbReference type="InterPro" id="IPR019510">
    <property type="entry name" value="AKAP7-like_phosphoesterase"/>
</dbReference>
<keyword evidence="4 5" id="KW-0675">Receptor</keyword>
<dbReference type="Gene3D" id="3.90.1140.10">
    <property type="entry name" value="Cyclic phosphodiesterase"/>
    <property type="match status" value="1"/>
</dbReference>
<feature type="compositionally biased region" description="Low complexity" evidence="1">
    <location>
        <begin position="310"/>
        <end position="324"/>
    </location>
</feature>
<evidence type="ECO:0000313" key="4">
    <source>
        <dbReference type="RefSeq" id="XP_005093489.1"/>
    </source>
</evidence>